<proteinExistence type="predicted"/>
<evidence type="ECO:0000313" key="3">
    <source>
        <dbReference type="Proteomes" id="UP000887013"/>
    </source>
</evidence>
<feature type="compositionally biased region" description="Polar residues" evidence="1">
    <location>
        <begin position="677"/>
        <end position="693"/>
    </location>
</feature>
<gene>
    <name evidence="2" type="primary">Togaram1_1</name>
    <name evidence="2" type="ORF">NPIL_445131</name>
</gene>
<name>A0A8X6QYN0_NEPPI</name>
<evidence type="ECO:0000256" key="1">
    <source>
        <dbReference type="SAM" id="MobiDB-lite"/>
    </source>
</evidence>
<dbReference type="SUPFAM" id="SSF48371">
    <property type="entry name" value="ARM repeat"/>
    <property type="match status" value="1"/>
</dbReference>
<evidence type="ECO:0000313" key="2">
    <source>
        <dbReference type="EMBL" id="GFU52509.1"/>
    </source>
</evidence>
<protein>
    <submittedName>
        <fullName evidence="2">TOG array regulator of axonemal microtubules protein 1</fullName>
    </submittedName>
</protein>
<dbReference type="OrthoDB" id="63891at2759"/>
<keyword evidence="3" id="KW-1185">Reference proteome</keyword>
<dbReference type="InterPro" id="IPR016024">
    <property type="entry name" value="ARM-type_fold"/>
</dbReference>
<dbReference type="EMBL" id="BMAW01038553">
    <property type="protein sequence ID" value="GFU52509.1"/>
    <property type="molecule type" value="Genomic_DNA"/>
</dbReference>
<dbReference type="Proteomes" id="UP000887013">
    <property type="component" value="Unassembled WGS sequence"/>
</dbReference>
<accession>A0A8X6QYN0</accession>
<dbReference type="AlphaFoldDB" id="A0A8X6QYN0"/>
<feature type="region of interest" description="Disordered" evidence="1">
    <location>
        <begin position="677"/>
        <end position="699"/>
    </location>
</feature>
<dbReference type="InterPro" id="IPR011989">
    <property type="entry name" value="ARM-like"/>
</dbReference>
<organism evidence="2 3">
    <name type="scientific">Nephila pilipes</name>
    <name type="common">Giant wood spider</name>
    <name type="synonym">Nephila maculata</name>
    <dbReference type="NCBI Taxonomy" id="299642"/>
    <lineage>
        <taxon>Eukaryota</taxon>
        <taxon>Metazoa</taxon>
        <taxon>Ecdysozoa</taxon>
        <taxon>Arthropoda</taxon>
        <taxon>Chelicerata</taxon>
        <taxon>Arachnida</taxon>
        <taxon>Araneae</taxon>
        <taxon>Araneomorphae</taxon>
        <taxon>Entelegynae</taxon>
        <taxon>Araneoidea</taxon>
        <taxon>Nephilidae</taxon>
        <taxon>Nephila</taxon>
    </lineage>
</organism>
<reference evidence="2" key="1">
    <citation type="submission" date="2020-08" db="EMBL/GenBank/DDBJ databases">
        <title>Multicomponent nature underlies the extraordinary mechanical properties of spider dragline silk.</title>
        <authorList>
            <person name="Kono N."/>
            <person name="Nakamura H."/>
            <person name="Mori M."/>
            <person name="Yoshida Y."/>
            <person name="Ohtoshi R."/>
            <person name="Malay A.D."/>
            <person name="Moran D.A.P."/>
            <person name="Tomita M."/>
            <person name="Numata K."/>
            <person name="Arakawa K."/>
        </authorList>
    </citation>
    <scope>NUCLEOTIDE SEQUENCE</scope>
</reference>
<dbReference type="Gene3D" id="1.25.10.10">
    <property type="entry name" value="Leucine-rich Repeat Variant"/>
    <property type="match status" value="2"/>
</dbReference>
<feature type="non-terminal residue" evidence="2">
    <location>
        <position position="736"/>
    </location>
</feature>
<sequence length="736" mass="84377">MPSAKKSRLLRDNCFWVAAFTSSSEGYRRFESVFMRPKTWKLQGERFGYNEGDATFFHLNFFRSPYGRYSQRSENFRDHQGCQEMSSCRGESEMTLMQLRRLWKTLLNKNERSRTKTVKFLEAHIFNSCDRVRHLALDLLCGTVPRLDDKTDSLLRPLLTKVIHCLNGNSPKDVKMKALHFLRAYRRHTKNLRSFVETFYLSGIQNGSDAMKVSCFHGISIIFDQDMGNQLYSFLVPAISSSLRGNTEPSVFLSCYRALKRIHERIQDERFYNLLSTASKEAKEIYSNFYTFEETDPYLNCDVLNLSTIITEYQKKRMKINISKVFGVLDPVLLDRISATRDCERAVMVNNFEIAFKRVAWNEYDLESHVLDLTKLIAAFLAESNLLVQISGMEILKEMIQRMGFHLAPYMGSLLEILRASLASPNLKIKSKTERILHKLMKSVHPMTVIWELLEYAETCQMEDILRFLMVELKSFPYCDFDLENIFAVIASDMEHHVLEIRNSSRECTCLLLGIMTSSPVPNIKSQAIRLLLQKSRLQNDTLRSIGITNRKSEESSDDIDFISGECTLNTDPSTSHSTTDVGTSYTTDIGTLRSHCHNQSSESILSFAKQCNDDQVLNDDGFLSEGYLSTLQTAKSTKTDYKRKARVALPRINSRGLPPSTSSVYPQDEVNTSNFLTDTTIDQSSVGSPKHSSTPRRRWDLTLERRQNCVPVSPEMIKSTVRNTLDAGDVPQFHK</sequence>
<comment type="caution">
    <text evidence="2">The sequence shown here is derived from an EMBL/GenBank/DDBJ whole genome shotgun (WGS) entry which is preliminary data.</text>
</comment>